<dbReference type="AlphaFoldDB" id="A0A239BQD3"/>
<proteinExistence type="predicted"/>
<dbReference type="SMART" id="SM00710">
    <property type="entry name" value="PbH1"/>
    <property type="match status" value="4"/>
</dbReference>
<protein>
    <submittedName>
        <fullName evidence="2">Right handed beta helix region</fullName>
    </submittedName>
</protein>
<dbReference type="Pfam" id="PF13229">
    <property type="entry name" value="Beta_helix"/>
    <property type="match status" value="1"/>
</dbReference>
<evidence type="ECO:0000313" key="3">
    <source>
        <dbReference type="Proteomes" id="UP000198386"/>
    </source>
</evidence>
<gene>
    <name evidence="2" type="ORF">SAMN04488107_1377</name>
</gene>
<accession>A0A239BQD3</accession>
<dbReference type="InterPro" id="IPR006626">
    <property type="entry name" value="PbH1"/>
</dbReference>
<dbReference type="EMBL" id="FZOH01000002">
    <property type="protein sequence ID" value="SNS10267.1"/>
    <property type="molecule type" value="Genomic_DNA"/>
</dbReference>
<dbReference type="InterPro" id="IPR011050">
    <property type="entry name" value="Pectin_lyase_fold/virulence"/>
</dbReference>
<reference evidence="3" key="1">
    <citation type="submission" date="2017-06" db="EMBL/GenBank/DDBJ databases">
        <authorList>
            <person name="Varghese N."/>
            <person name="Submissions S."/>
        </authorList>
    </citation>
    <scope>NUCLEOTIDE SEQUENCE [LARGE SCALE GENOMIC DNA]</scope>
    <source>
        <strain evidence="3">DSM 45423</strain>
    </source>
</reference>
<name>A0A239BQD3_9ACTN</name>
<feature type="domain" description="Right handed beta helix" evidence="1">
    <location>
        <begin position="170"/>
        <end position="346"/>
    </location>
</feature>
<dbReference type="Proteomes" id="UP000198386">
    <property type="component" value="Unassembled WGS sequence"/>
</dbReference>
<dbReference type="InterPro" id="IPR012334">
    <property type="entry name" value="Pectin_lyas_fold"/>
</dbReference>
<dbReference type="RefSeq" id="WP_089403100.1">
    <property type="nucleotide sequence ID" value="NZ_FZOH01000002.1"/>
</dbReference>
<keyword evidence="3" id="KW-1185">Reference proteome</keyword>
<sequence>MQHSRTAGPLRAPGVTRGLTITASAVLAFTALPAGLAAADGGGGGGSGGGGTWVVHEGESIQAAVDAAESGDTIRIEAGEYHEAVCVDGKGLTIIGAGRGDDGTRIVWDEWTTPDQLPDVASTPCWEAQNGADPESDPDTLADDVSGLFFLNPDGQVRVRDLSTWNHPANGIAAWGADDFRVRQTAANAHERYGILAADSTHTRISRNTLQGLDRGTPESPNSGTAGIGITDSDLSYADVVANDVQGYNLGVFARESRSGVIRDNHVSGNCVGILVFDDALTEIPDATRQVEGGDWQLWSNEVTGNDRFCLAGVGEVEASLRVSGTGVGVVNADSVSLEDNQIHDNVPSVDPASLQFPAGGVVLVTLPPFNNSLGIDPGPADDIEVVRNTITGNVPVDVLLSATGFGPLGDVGDVEFEDNTCNASVPPELCAP</sequence>
<dbReference type="SUPFAM" id="SSF51126">
    <property type="entry name" value="Pectin lyase-like"/>
    <property type="match status" value="2"/>
</dbReference>
<evidence type="ECO:0000313" key="2">
    <source>
        <dbReference type="EMBL" id="SNS10267.1"/>
    </source>
</evidence>
<dbReference type="InterPro" id="IPR039448">
    <property type="entry name" value="Beta_helix"/>
</dbReference>
<organism evidence="2 3">
    <name type="scientific">Geodermatophilus saharensis</name>
    <dbReference type="NCBI Taxonomy" id="1137994"/>
    <lineage>
        <taxon>Bacteria</taxon>
        <taxon>Bacillati</taxon>
        <taxon>Actinomycetota</taxon>
        <taxon>Actinomycetes</taxon>
        <taxon>Geodermatophilales</taxon>
        <taxon>Geodermatophilaceae</taxon>
        <taxon>Geodermatophilus</taxon>
    </lineage>
</organism>
<dbReference type="OrthoDB" id="339817at2"/>
<evidence type="ECO:0000259" key="1">
    <source>
        <dbReference type="Pfam" id="PF13229"/>
    </source>
</evidence>
<dbReference type="Gene3D" id="2.160.20.10">
    <property type="entry name" value="Single-stranded right-handed beta-helix, Pectin lyase-like"/>
    <property type="match status" value="1"/>
</dbReference>